<protein>
    <submittedName>
        <fullName evidence="2">N-acetyltransferase</fullName>
    </submittedName>
</protein>
<dbReference type="InterPro" id="IPR016181">
    <property type="entry name" value="Acyl_CoA_acyltransferase"/>
</dbReference>
<comment type="caution">
    <text evidence="2">The sequence shown here is derived from an EMBL/GenBank/DDBJ whole genome shotgun (WGS) entry which is preliminary data.</text>
</comment>
<name>A0A414FUG3_9ACTN</name>
<evidence type="ECO:0000259" key="1">
    <source>
        <dbReference type="PROSITE" id="PS51186"/>
    </source>
</evidence>
<dbReference type="Proteomes" id="UP000286050">
    <property type="component" value="Unassembled WGS sequence"/>
</dbReference>
<sequence>MDAVMTDRLVLRRFTEADAPALFPMMSDAQVNRFLPYFAHTCVADTQSYLERNYLRWYRAADAGERRADGLPLDMHAAICGKGVDGEAAELLGFVSIDAEGDAYDMGYALAGDAQGYGYATEAVTAMLLEARRAGYPFVTATHDELNAASGRVMERCGMTYRYSYRERWQPKDIDVVFKLFQIDFTRGVPTYSGYWERHPQHWV</sequence>
<accession>A0A414FUG3</accession>
<dbReference type="EMBL" id="QSJI01000008">
    <property type="protein sequence ID" value="RHD54591.1"/>
    <property type="molecule type" value="Genomic_DNA"/>
</dbReference>
<evidence type="ECO:0000313" key="2">
    <source>
        <dbReference type="EMBL" id="RHD54591.1"/>
    </source>
</evidence>
<reference evidence="2 3" key="1">
    <citation type="submission" date="2018-08" db="EMBL/GenBank/DDBJ databases">
        <title>A genome reference for cultivated species of the human gut microbiota.</title>
        <authorList>
            <person name="Zou Y."/>
            <person name="Xue W."/>
            <person name="Luo G."/>
        </authorList>
    </citation>
    <scope>NUCLEOTIDE SEQUENCE [LARGE SCALE GENOMIC DNA]</scope>
    <source>
        <strain evidence="2 3">AM30-5LB</strain>
    </source>
</reference>
<dbReference type="RefSeq" id="WP_118272301.1">
    <property type="nucleotide sequence ID" value="NZ_QSJI01000008.1"/>
</dbReference>
<gene>
    <name evidence="2" type="ORF">DW787_07430</name>
</gene>
<feature type="domain" description="N-acetyltransferase" evidence="1">
    <location>
        <begin position="9"/>
        <end position="183"/>
    </location>
</feature>
<dbReference type="PROSITE" id="PS51186">
    <property type="entry name" value="GNAT"/>
    <property type="match status" value="1"/>
</dbReference>
<proteinExistence type="predicted"/>
<dbReference type="InterPro" id="IPR051531">
    <property type="entry name" value="N-acetyltransferase"/>
</dbReference>
<evidence type="ECO:0000313" key="3">
    <source>
        <dbReference type="Proteomes" id="UP000286050"/>
    </source>
</evidence>
<dbReference type="Pfam" id="PF13302">
    <property type="entry name" value="Acetyltransf_3"/>
    <property type="match status" value="1"/>
</dbReference>
<dbReference type="Gene3D" id="3.40.630.30">
    <property type="match status" value="1"/>
</dbReference>
<dbReference type="InterPro" id="IPR000182">
    <property type="entry name" value="GNAT_dom"/>
</dbReference>
<dbReference type="PANTHER" id="PTHR43792">
    <property type="entry name" value="GNAT FAMILY, PUTATIVE (AFU_ORTHOLOGUE AFUA_3G00765)-RELATED-RELATED"/>
    <property type="match status" value="1"/>
</dbReference>
<dbReference type="GO" id="GO:0016747">
    <property type="term" value="F:acyltransferase activity, transferring groups other than amino-acyl groups"/>
    <property type="evidence" value="ECO:0007669"/>
    <property type="project" value="InterPro"/>
</dbReference>
<dbReference type="SUPFAM" id="SSF55729">
    <property type="entry name" value="Acyl-CoA N-acyltransferases (Nat)"/>
    <property type="match status" value="1"/>
</dbReference>
<organism evidence="2 3">
    <name type="scientific">Collinsella intestinalis</name>
    <dbReference type="NCBI Taxonomy" id="147207"/>
    <lineage>
        <taxon>Bacteria</taxon>
        <taxon>Bacillati</taxon>
        <taxon>Actinomycetota</taxon>
        <taxon>Coriobacteriia</taxon>
        <taxon>Coriobacteriales</taxon>
        <taxon>Coriobacteriaceae</taxon>
        <taxon>Collinsella</taxon>
    </lineage>
</organism>
<dbReference type="AlphaFoldDB" id="A0A414FUG3"/>
<keyword evidence="2" id="KW-0808">Transferase</keyword>